<accession>A0A1H6WG38</accession>
<evidence type="ECO:0000313" key="1">
    <source>
        <dbReference type="EMBL" id="SEJ16009.1"/>
    </source>
</evidence>
<protein>
    <submittedName>
        <fullName evidence="1">Uncharacterized protein</fullName>
    </submittedName>
</protein>
<organism evidence="1 2">
    <name type="scientific">Micromonospora phaseoli</name>
    <dbReference type="NCBI Taxonomy" id="1144548"/>
    <lineage>
        <taxon>Bacteria</taxon>
        <taxon>Bacillati</taxon>
        <taxon>Actinomycetota</taxon>
        <taxon>Actinomycetes</taxon>
        <taxon>Micromonosporales</taxon>
        <taxon>Micromonosporaceae</taxon>
        <taxon>Micromonospora</taxon>
    </lineage>
</organism>
<name>A0A1H6WG38_9ACTN</name>
<proteinExistence type="predicted"/>
<keyword evidence="2" id="KW-1185">Reference proteome</keyword>
<reference evidence="2" key="1">
    <citation type="submission" date="2016-10" db="EMBL/GenBank/DDBJ databases">
        <authorList>
            <person name="Varghese N."/>
            <person name="Submissions S."/>
        </authorList>
    </citation>
    <scope>NUCLEOTIDE SEQUENCE [LARGE SCALE GENOMIC DNA]</scope>
    <source>
        <strain evidence="2">CGMCC 4.7038</strain>
    </source>
</reference>
<dbReference type="STRING" id="1144548.SAMN05443287_103168"/>
<dbReference type="EMBL" id="FNYV01000003">
    <property type="protein sequence ID" value="SEJ16009.1"/>
    <property type="molecule type" value="Genomic_DNA"/>
</dbReference>
<sequence>MGMHALINAVGSPAAYWPLLAARLRVRRPALAGATRD</sequence>
<dbReference type="Proteomes" id="UP000198707">
    <property type="component" value="Unassembled WGS sequence"/>
</dbReference>
<gene>
    <name evidence="1" type="ORF">SAMN05443287_103168</name>
</gene>
<dbReference type="AlphaFoldDB" id="A0A1H6WG38"/>
<evidence type="ECO:0000313" key="2">
    <source>
        <dbReference type="Proteomes" id="UP000198707"/>
    </source>
</evidence>